<dbReference type="Pfam" id="PF08955">
    <property type="entry name" value="BofC_C"/>
    <property type="match status" value="1"/>
</dbReference>
<dbReference type="EMBL" id="JAMQKC010000001">
    <property type="protein sequence ID" value="MDC3415647.1"/>
    <property type="molecule type" value="Genomic_DNA"/>
</dbReference>
<comment type="caution">
    <text evidence="4">The sequence shown here is derived from an EMBL/GenBank/DDBJ whole genome shotgun (WGS) entry which is preliminary data.</text>
</comment>
<protein>
    <submittedName>
        <fullName evidence="4">Intercompartmental signaling factor BofC</fullName>
    </submittedName>
</protein>
<sequence>MKKQLFLLALFYVMLVSGVAISADAQDQQAQDEQKQKESSVTENNNSTFQQDPLEIEITLQKYYLDGRVEESTFKETIWSMEDFWANYQDWQLVEQHQGEIVFKQDIADISPYLKENGYFGLKNDILTIFEGKPEDEQIIESFYQIDTSELESNQAKQLKAGIKIDTKEVYRFVLDSYKQVTRQLNS</sequence>
<feature type="domain" description="Bypass-of-forespore C N-terminal" evidence="3">
    <location>
        <begin position="56"/>
        <end position="106"/>
    </location>
</feature>
<dbReference type="Proteomes" id="UP001145069">
    <property type="component" value="Unassembled WGS sequence"/>
</dbReference>
<dbReference type="RefSeq" id="WP_272444605.1">
    <property type="nucleotide sequence ID" value="NZ_JAMQKC010000001.1"/>
</dbReference>
<evidence type="ECO:0000256" key="1">
    <source>
        <dbReference type="SAM" id="SignalP"/>
    </source>
</evidence>
<dbReference type="InterPro" id="IPR038118">
    <property type="entry name" value="BOFC_N_sf"/>
</dbReference>
<dbReference type="Gene3D" id="3.30.70.1740">
    <property type="entry name" value="Bypass-of-forespore C, C-terminal domain"/>
    <property type="match status" value="1"/>
</dbReference>
<dbReference type="Gene3D" id="3.10.20.420">
    <property type="entry name" value="Bypass-of-forespore C, N-terminal domain"/>
    <property type="match status" value="1"/>
</dbReference>
<keyword evidence="5" id="KW-1185">Reference proteome</keyword>
<organism evidence="4 5">
    <name type="scientific">Aquibacillus salsiterrae</name>
    <dbReference type="NCBI Taxonomy" id="2950439"/>
    <lineage>
        <taxon>Bacteria</taxon>
        <taxon>Bacillati</taxon>
        <taxon>Bacillota</taxon>
        <taxon>Bacilli</taxon>
        <taxon>Bacillales</taxon>
        <taxon>Bacillaceae</taxon>
        <taxon>Aquibacillus</taxon>
    </lineage>
</organism>
<dbReference type="AlphaFoldDB" id="A0A9X3WB07"/>
<evidence type="ECO:0000259" key="3">
    <source>
        <dbReference type="Pfam" id="PF08977"/>
    </source>
</evidence>
<evidence type="ECO:0000259" key="2">
    <source>
        <dbReference type="Pfam" id="PF08955"/>
    </source>
</evidence>
<dbReference type="InterPro" id="IPR015071">
    <property type="entry name" value="BOFC_N"/>
</dbReference>
<evidence type="ECO:0000313" key="5">
    <source>
        <dbReference type="Proteomes" id="UP001145069"/>
    </source>
</evidence>
<gene>
    <name evidence="4" type="ORF">NC799_01815</name>
</gene>
<dbReference type="InterPro" id="IPR038117">
    <property type="entry name" value="BofC_C_sf"/>
</dbReference>
<keyword evidence="1" id="KW-0732">Signal</keyword>
<feature type="chain" id="PRO_5040814021" evidence="1">
    <location>
        <begin position="23"/>
        <end position="187"/>
    </location>
</feature>
<feature type="domain" description="Bypass of forespore C C-terminal" evidence="2">
    <location>
        <begin position="109"/>
        <end position="179"/>
    </location>
</feature>
<dbReference type="Pfam" id="PF08977">
    <property type="entry name" value="BOFC_N"/>
    <property type="match status" value="1"/>
</dbReference>
<accession>A0A9X3WB07</accession>
<dbReference type="InterPro" id="IPR015050">
    <property type="entry name" value="BofC_C"/>
</dbReference>
<reference evidence="4" key="1">
    <citation type="submission" date="2022-06" db="EMBL/GenBank/DDBJ databases">
        <title>Aquibacillus sp. a new bacterium isolated from soil saline samples.</title>
        <authorList>
            <person name="Galisteo C."/>
            <person name="De La Haba R."/>
            <person name="Sanchez-Porro C."/>
            <person name="Ventosa A."/>
        </authorList>
    </citation>
    <scope>NUCLEOTIDE SEQUENCE</scope>
    <source>
        <strain evidence="4">3ASR75-54</strain>
    </source>
</reference>
<evidence type="ECO:0000313" key="4">
    <source>
        <dbReference type="EMBL" id="MDC3415647.1"/>
    </source>
</evidence>
<proteinExistence type="predicted"/>
<name>A0A9X3WB07_9BACI</name>
<feature type="signal peptide" evidence="1">
    <location>
        <begin position="1"/>
        <end position="22"/>
    </location>
</feature>